<dbReference type="PANTHER" id="PTHR10173">
    <property type="entry name" value="METHIONINE SULFOXIDE REDUCTASE"/>
    <property type="match status" value="1"/>
</dbReference>
<dbReference type="InterPro" id="IPR028427">
    <property type="entry name" value="Met_Sox_Rdtase_MsrB"/>
</dbReference>
<dbReference type="GO" id="GO:0033743">
    <property type="term" value="F:peptide-methionine (R)-S-oxide reductase activity"/>
    <property type="evidence" value="ECO:0007669"/>
    <property type="project" value="InterPro"/>
</dbReference>
<keyword evidence="4" id="KW-0560">Oxidoreductase</keyword>
<dbReference type="EC" id="1.8.4.11" evidence="3"/>
<feature type="domain" description="MsrB" evidence="7">
    <location>
        <begin position="216"/>
        <end position="338"/>
    </location>
</feature>
<evidence type="ECO:0000313" key="8">
    <source>
        <dbReference type="EMBL" id="SUZ86101.1"/>
    </source>
</evidence>
<evidence type="ECO:0000259" key="7">
    <source>
        <dbReference type="PROSITE" id="PS51790"/>
    </source>
</evidence>
<dbReference type="Pfam" id="PF01625">
    <property type="entry name" value="PMSR"/>
    <property type="match status" value="1"/>
</dbReference>
<dbReference type="NCBIfam" id="TIGR00401">
    <property type="entry name" value="msrA"/>
    <property type="match status" value="1"/>
</dbReference>
<evidence type="ECO:0000256" key="5">
    <source>
        <dbReference type="ARBA" id="ARBA00023268"/>
    </source>
</evidence>
<keyword evidence="5" id="KW-0511">Multifunctional enzyme</keyword>
<organism evidence="8">
    <name type="scientific">marine metagenome</name>
    <dbReference type="NCBI Taxonomy" id="408172"/>
    <lineage>
        <taxon>unclassified sequences</taxon>
        <taxon>metagenomes</taxon>
        <taxon>ecological metagenomes</taxon>
    </lineage>
</organism>
<evidence type="ECO:0000256" key="4">
    <source>
        <dbReference type="ARBA" id="ARBA00023002"/>
    </source>
</evidence>
<dbReference type="InterPro" id="IPR002569">
    <property type="entry name" value="Met_Sox_Rdtase_MsrA_dom"/>
</dbReference>
<dbReference type="AlphaFoldDB" id="A0A381R2Y0"/>
<dbReference type="GO" id="GO:0005737">
    <property type="term" value="C:cytoplasm"/>
    <property type="evidence" value="ECO:0007669"/>
    <property type="project" value="TreeGrafter"/>
</dbReference>
<proteinExistence type="inferred from homology"/>
<dbReference type="PANTHER" id="PTHR10173:SF59">
    <property type="entry name" value="PEPTIDE METHIONINE SULFOXIDE REDUCTASE MSRA_MSRB"/>
    <property type="match status" value="1"/>
</dbReference>
<dbReference type="Gene3D" id="3.30.1060.10">
    <property type="entry name" value="Peptide methionine sulphoxide reductase MsrA"/>
    <property type="match status" value="1"/>
</dbReference>
<dbReference type="Pfam" id="PF01641">
    <property type="entry name" value="SelR"/>
    <property type="match status" value="1"/>
</dbReference>
<accession>A0A381R2Y0</accession>
<dbReference type="HAMAP" id="MF_01401">
    <property type="entry name" value="MsrA"/>
    <property type="match status" value="1"/>
</dbReference>
<gene>
    <name evidence="8" type="ORF">METZ01_LOCUS38955</name>
</gene>
<sequence>MKKTLLPTISFFLLSWWASTDSLAGNDLEKAIFAGGCFWCMEADFEKISGIKEVVSGYIGGTAKDPTYNNYGKSGHIEAVQILYEPSVISYADLLEIFWLKIDPTDKDGQFCDRGHEYSSAVFYLSTEQKKMAAESKTLLDKSGMLQEPVKTVIRIAGEFYPAEDYHQNYYKKNKLRYHYYRFRCGRDQRLEDLWGEKTDRTKIFKKTSKYKIPGRDELKKKLTPLQFEVTQNGGTEPPFRNKFWNNKKEGIYVDIVSGEPLFSSTDKYKSGTGWPSFTKPLDGAGIIKKVDNSWFYIRTEIRSGYADSHLGHVFNDGPKPGGLRYCVNSAALRFISKNDLAKEGYHIYRTLFQN</sequence>
<dbReference type="InterPro" id="IPR002579">
    <property type="entry name" value="Met_Sox_Rdtase_MsrB_dom"/>
</dbReference>
<dbReference type="SUPFAM" id="SSF51316">
    <property type="entry name" value="Mss4-like"/>
    <property type="match status" value="1"/>
</dbReference>
<dbReference type="GO" id="GO:0008113">
    <property type="term" value="F:peptide-methionine (S)-S-oxide reductase activity"/>
    <property type="evidence" value="ECO:0007669"/>
    <property type="project" value="UniProtKB-EC"/>
</dbReference>
<evidence type="ECO:0000256" key="2">
    <source>
        <dbReference type="ARBA" id="ARBA00011017"/>
    </source>
</evidence>
<evidence type="ECO:0000256" key="3">
    <source>
        <dbReference type="ARBA" id="ARBA00012502"/>
    </source>
</evidence>
<dbReference type="EMBL" id="UINC01001665">
    <property type="protein sequence ID" value="SUZ86101.1"/>
    <property type="molecule type" value="Genomic_DNA"/>
</dbReference>
<comment type="function">
    <text evidence="6">Has an important function as a repair enzyme for proteins that have been inactivated by oxidation. Catalyzes the reversible oxidation-reduction of methionine sulfoxide in proteins to methionine.</text>
</comment>
<dbReference type="FunFam" id="2.170.150.20:FF:000003">
    <property type="entry name" value="Peptide methionine sulfoxide reductase MsrB"/>
    <property type="match status" value="1"/>
</dbReference>
<comment type="similarity">
    <text evidence="2">In the N-terminal section; belongs to the MsrA Met sulfoxide reductase family.</text>
</comment>
<dbReference type="HAMAP" id="MF_01400">
    <property type="entry name" value="MsrB"/>
    <property type="match status" value="1"/>
</dbReference>
<reference evidence="8" key="1">
    <citation type="submission" date="2018-05" db="EMBL/GenBank/DDBJ databases">
        <authorList>
            <person name="Lanie J.A."/>
            <person name="Ng W.-L."/>
            <person name="Kazmierczak K.M."/>
            <person name="Andrzejewski T.M."/>
            <person name="Davidsen T.M."/>
            <person name="Wayne K.J."/>
            <person name="Tettelin H."/>
            <person name="Glass J.I."/>
            <person name="Rusch D."/>
            <person name="Podicherti R."/>
            <person name="Tsui H.-C.T."/>
            <person name="Winkler M.E."/>
        </authorList>
    </citation>
    <scope>NUCLEOTIDE SEQUENCE</scope>
</reference>
<dbReference type="InterPro" id="IPR036509">
    <property type="entry name" value="Met_Sox_Rdtase_MsrA_sf"/>
</dbReference>
<dbReference type="GO" id="GO:0006979">
    <property type="term" value="P:response to oxidative stress"/>
    <property type="evidence" value="ECO:0007669"/>
    <property type="project" value="InterPro"/>
</dbReference>
<dbReference type="Gene3D" id="2.170.150.20">
    <property type="entry name" value="Peptide methionine sulfoxide reductase"/>
    <property type="match status" value="1"/>
</dbReference>
<dbReference type="InterPro" id="IPR011057">
    <property type="entry name" value="Mss4-like_sf"/>
</dbReference>
<evidence type="ECO:0000256" key="6">
    <source>
        <dbReference type="ARBA" id="ARBA00024679"/>
    </source>
</evidence>
<evidence type="ECO:0000256" key="1">
    <source>
        <dbReference type="ARBA" id="ARBA00008076"/>
    </source>
</evidence>
<name>A0A381R2Y0_9ZZZZ</name>
<dbReference type="NCBIfam" id="TIGR00357">
    <property type="entry name" value="peptide-methionine (R)-S-oxide reductase MsrB"/>
    <property type="match status" value="1"/>
</dbReference>
<protein>
    <recommendedName>
        <fullName evidence="3">peptide-methionine (S)-S-oxide reductase</fullName>
        <ecNumber evidence="3">1.8.4.11</ecNumber>
    </recommendedName>
</protein>
<comment type="similarity">
    <text evidence="1">In the C-terminal section; belongs to the MsrB Met sulfoxide reductase family.</text>
</comment>
<dbReference type="SUPFAM" id="SSF55068">
    <property type="entry name" value="Peptide methionine sulfoxide reductase"/>
    <property type="match status" value="1"/>
</dbReference>
<dbReference type="GO" id="GO:0030091">
    <property type="term" value="P:protein repair"/>
    <property type="evidence" value="ECO:0007669"/>
    <property type="project" value="InterPro"/>
</dbReference>
<dbReference type="PROSITE" id="PS51790">
    <property type="entry name" value="MSRB"/>
    <property type="match status" value="1"/>
</dbReference>